<dbReference type="InterPro" id="IPR012941">
    <property type="entry name" value="Phe_hydrox_C_dim_dom"/>
</dbReference>
<evidence type="ECO:0000256" key="4">
    <source>
        <dbReference type="ARBA" id="ARBA00023002"/>
    </source>
</evidence>
<evidence type="ECO:0008006" key="9">
    <source>
        <dbReference type="Google" id="ProtNLM"/>
    </source>
</evidence>
<gene>
    <name evidence="7" type="ORF">JMJ35_010510</name>
</gene>
<dbReference type="EMBL" id="JAFEKC020000025">
    <property type="protein sequence ID" value="KAK0507052.1"/>
    <property type="molecule type" value="Genomic_DNA"/>
</dbReference>
<evidence type="ECO:0000313" key="7">
    <source>
        <dbReference type="EMBL" id="KAK0507052.1"/>
    </source>
</evidence>
<evidence type="ECO:0000259" key="5">
    <source>
        <dbReference type="Pfam" id="PF01494"/>
    </source>
</evidence>
<dbReference type="CDD" id="cd02979">
    <property type="entry name" value="PHOX_C"/>
    <property type="match status" value="1"/>
</dbReference>
<reference evidence="7" key="1">
    <citation type="submission" date="2023-03" db="EMBL/GenBank/DDBJ databases">
        <title>Complete genome of Cladonia borealis.</title>
        <authorList>
            <person name="Park H."/>
        </authorList>
    </citation>
    <scope>NUCLEOTIDE SEQUENCE</scope>
    <source>
        <strain evidence="7">ANT050790</strain>
    </source>
</reference>
<feature type="domain" description="Phenol hydroxylase-like C-terminal dimerisation" evidence="6">
    <location>
        <begin position="411"/>
        <end position="605"/>
    </location>
</feature>
<dbReference type="InterPro" id="IPR050641">
    <property type="entry name" value="RIFMO-like"/>
</dbReference>
<evidence type="ECO:0000256" key="1">
    <source>
        <dbReference type="ARBA" id="ARBA00007801"/>
    </source>
</evidence>
<keyword evidence="8" id="KW-1185">Reference proteome</keyword>
<dbReference type="SUPFAM" id="SSF54373">
    <property type="entry name" value="FAD-linked reductases, C-terminal domain"/>
    <property type="match status" value="1"/>
</dbReference>
<dbReference type="GO" id="GO:0016709">
    <property type="term" value="F:oxidoreductase activity, acting on paired donors, with incorporation or reduction of molecular oxygen, NAD(P)H as one donor, and incorporation of one atom of oxygen"/>
    <property type="evidence" value="ECO:0007669"/>
    <property type="project" value="UniProtKB-ARBA"/>
</dbReference>
<dbReference type="InterPro" id="IPR036249">
    <property type="entry name" value="Thioredoxin-like_sf"/>
</dbReference>
<protein>
    <recommendedName>
        <fullName evidence="9">Phenol 2-monooxygenase</fullName>
    </recommendedName>
</protein>
<accession>A0AA39QQ43</accession>
<comment type="similarity">
    <text evidence="1">Belongs to the PheA/TfdB FAD monooxygenase family.</text>
</comment>
<comment type="caution">
    <text evidence="7">The sequence shown here is derived from an EMBL/GenBank/DDBJ whole genome shotgun (WGS) entry which is preliminary data.</text>
</comment>
<dbReference type="Proteomes" id="UP001166286">
    <property type="component" value="Unassembled WGS sequence"/>
</dbReference>
<dbReference type="PRINTS" id="PR00420">
    <property type="entry name" value="RNGMNOXGNASE"/>
</dbReference>
<dbReference type="PANTHER" id="PTHR43004:SF10">
    <property type="entry name" value="2-MONOOXYGENASE, PUTATIVE (AFU_ORTHOLOGUE AFUA_6G11480)-RELATED"/>
    <property type="match status" value="1"/>
</dbReference>
<sequence>MPIRIDPYAEVNEKVDVFICGSGSAGLSAATWLSRCKVRCKIVESRSGPLEVGQADGVQSRTTEILESFGIVEDVLKQAYHNVETTFWNPTGKGGGIERTRSIPSTDPGLSHLPRVMLGQARLNSIFLKAMKEFNGQEVDYGYKVLEVEVDEEKAKEPESYPVTIVTEKDGRQKIFEAKYALGCDGAHSTVRRSLGIKMTGDSSDSIWGVMDFIPRTDFPDIRKLTMMHTKAGVVLNIPREGGIMNRFYTELPRGTVAKEVKLEDLQATARRTFHPYQLDFPETIWWSAYAIGQRIADDFTKANRVFLTGDACHTHSPNGGQGLNVSLQDGYNIGWKLASVLKGQTGPDILNTYVIERQMVGENLIEFDKDWVKRMTSTSKEEGGFLDANNNIDFSEVFLRAGPFTAGLTITYGESAITRAKDSTQSVAEHLKVGMRFPSAQVVRYCDALEMQLSKALPSDGRWRIVVFAGDIRQDAASRKLNQLGEYLFSEQGPIQKYSIPGSDIDSFIEVVLVLSGERLKINQEQIPHCFRPMTGKWGTRDIHKVYVDDQSYHSGHGRAYELYGVDPEKGAMAIVRPDGYVSMVLEIEDHGSISSFFEGFARERRSKYRNGRRHDSMHN</sequence>
<evidence type="ECO:0000256" key="2">
    <source>
        <dbReference type="ARBA" id="ARBA00022630"/>
    </source>
</evidence>
<dbReference type="Pfam" id="PF07976">
    <property type="entry name" value="Phe_hydrox_dim"/>
    <property type="match status" value="1"/>
</dbReference>
<dbReference type="AlphaFoldDB" id="A0AA39QQ43"/>
<proteinExistence type="inferred from homology"/>
<dbReference type="SUPFAM" id="SSF51905">
    <property type="entry name" value="FAD/NAD(P)-binding domain"/>
    <property type="match status" value="1"/>
</dbReference>
<evidence type="ECO:0000256" key="3">
    <source>
        <dbReference type="ARBA" id="ARBA00022827"/>
    </source>
</evidence>
<dbReference type="Gene3D" id="3.30.9.10">
    <property type="entry name" value="D-Amino Acid Oxidase, subunit A, domain 2"/>
    <property type="match status" value="1"/>
</dbReference>
<feature type="domain" description="FAD-binding" evidence="5">
    <location>
        <begin position="14"/>
        <end position="368"/>
    </location>
</feature>
<dbReference type="NCBIfam" id="NF006144">
    <property type="entry name" value="PRK08294.1"/>
    <property type="match status" value="1"/>
</dbReference>
<dbReference type="SUPFAM" id="SSF52833">
    <property type="entry name" value="Thioredoxin-like"/>
    <property type="match status" value="1"/>
</dbReference>
<name>A0AA39QQ43_9LECA</name>
<dbReference type="Gene3D" id="3.40.30.20">
    <property type="match status" value="1"/>
</dbReference>
<dbReference type="Gene3D" id="3.50.50.60">
    <property type="entry name" value="FAD/NAD(P)-binding domain"/>
    <property type="match status" value="1"/>
</dbReference>
<dbReference type="InterPro" id="IPR002938">
    <property type="entry name" value="FAD-bd"/>
</dbReference>
<organism evidence="7 8">
    <name type="scientific">Cladonia borealis</name>
    <dbReference type="NCBI Taxonomy" id="184061"/>
    <lineage>
        <taxon>Eukaryota</taxon>
        <taxon>Fungi</taxon>
        <taxon>Dikarya</taxon>
        <taxon>Ascomycota</taxon>
        <taxon>Pezizomycotina</taxon>
        <taxon>Lecanoromycetes</taxon>
        <taxon>OSLEUM clade</taxon>
        <taxon>Lecanoromycetidae</taxon>
        <taxon>Lecanorales</taxon>
        <taxon>Lecanorineae</taxon>
        <taxon>Cladoniaceae</taxon>
        <taxon>Cladonia</taxon>
    </lineage>
</organism>
<keyword evidence="2" id="KW-0285">Flavoprotein</keyword>
<evidence type="ECO:0000259" key="6">
    <source>
        <dbReference type="Pfam" id="PF07976"/>
    </source>
</evidence>
<dbReference type="Pfam" id="PF01494">
    <property type="entry name" value="FAD_binding_3"/>
    <property type="match status" value="1"/>
</dbReference>
<keyword evidence="4" id="KW-0560">Oxidoreductase</keyword>
<dbReference type="PANTHER" id="PTHR43004">
    <property type="entry name" value="TRK SYSTEM POTASSIUM UPTAKE PROTEIN"/>
    <property type="match status" value="1"/>
</dbReference>
<keyword evidence="3" id="KW-0274">FAD</keyword>
<dbReference type="InterPro" id="IPR038220">
    <property type="entry name" value="PHOX_C_sf"/>
</dbReference>
<dbReference type="GO" id="GO:0071949">
    <property type="term" value="F:FAD binding"/>
    <property type="evidence" value="ECO:0007669"/>
    <property type="project" value="InterPro"/>
</dbReference>
<dbReference type="InterPro" id="IPR036188">
    <property type="entry name" value="FAD/NAD-bd_sf"/>
</dbReference>
<evidence type="ECO:0000313" key="8">
    <source>
        <dbReference type="Proteomes" id="UP001166286"/>
    </source>
</evidence>